<dbReference type="InterPro" id="IPR055270">
    <property type="entry name" value="Glyco_tran_10_C"/>
</dbReference>
<dbReference type="InterPro" id="IPR038577">
    <property type="entry name" value="GT10-like_C_sf"/>
</dbReference>
<keyword evidence="4 12" id="KW-0328">Glycosyltransferase</keyword>
<evidence type="ECO:0000256" key="10">
    <source>
        <dbReference type="ARBA" id="ARBA00023136"/>
    </source>
</evidence>
<name>A0A7M5VEH1_9CNID</name>
<dbReference type="GO" id="GO:0000139">
    <property type="term" value="C:Golgi membrane"/>
    <property type="evidence" value="ECO:0007669"/>
    <property type="project" value="UniProtKB-SubCell"/>
</dbReference>
<dbReference type="UniPathway" id="UPA00378"/>
<feature type="compositionally biased region" description="Basic and acidic residues" evidence="13">
    <location>
        <begin position="169"/>
        <end position="211"/>
    </location>
</feature>
<keyword evidence="8 12" id="KW-1133">Transmembrane helix</keyword>
<evidence type="ECO:0000259" key="14">
    <source>
        <dbReference type="Pfam" id="PF00852"/>
    </source>
</evidence>
<evidence type="ECO:0000256" key="9">
    <source>
        <dbReference type="ARBA" id="ARBA00023034"/>
    </source>
</evidence>
<keyword evidence="7" id="KW-0735">Signal-anchor</keyword>
<evidence type="ECO:0000256" key="11">
    <source>
        <dbReference type="ARBA" id="ARBA00023180"/>
    </source>
</evidence>
<feature type="compositionally biased region" description="Basic and acidic residues" evidence="13">
    <location>
        <begin position="219"/>
        <end position="241"/>
    </location>
</feature>
<dbReference type="GeneID" id="136823208"/>
<dbReference type="PANTHER" id="PTHR48438">
    <property type="entry name" value="ALPHA-(1,3)-FUCOSYLTRANSFERASE C-RELATED"/>
    <property type="match status" value="1"/>
</dbReference>
<protein>
    <recommendedName>
        <fullName evidence="12">Fucosyltransferase</fullName>
        <ecNumber evidence="12">2.4.1.-</ecNumber>
    </recommendedName>
</protein>
<keyword evidence="6 12" id="KW-0812">Transmembrane</keyword>
<evidence type="ECO:0000259" key="15">
    <source>
        <dbReference type="Pfam" id="PF17039"/>
    </source>
</evidence>
<dbReference type="Pfam" id="PF17039">
    <property type="entry name" value="Glyco_tran_10_N"/>
    <property type="match status" value="1"/>
</dbReference>
<feature type="domain" description="Fucosyltransferase N-terminal" evidence="15">
    <location>
        <begin position="381"/>
        <end position="478"/>
    </location>
</feature>
<accession>A0A7M5VEH1</accession>
<dbReference type="SUPFAM" id="SSF53756">
    <property type="entry name" value="UDP-Glycosyltransferase/glycogen phosphorylase"/>
    <property type="match status" value="1"/>
</dbReference>
<keyword evidence="10 12" id="KW-0472">Membrane</keyword>
<dbReference type="InterPro" id="IPR031481">
    <property type="entry name" value="Glyco_tran_10_N"/>
</dbReference>
<comment type="pathway">
    <text evidence="2">Protein modification; protein glycosylation.</text>
</comment>
<feature type="region of interest" description="Disordered" evidence="13">
    <location>
        <begin position="169"/>
        <end position="246"/>
    </location>
</feature>
<dbReference type="InterPro" id="IPR001503">
    <property type="entry name" value="Glyco_trans_10"/>
</dbReference>
<feature type="domain" description="Fucosyltransferase C-terminal" evidence="14">
    <location>
        <begin position="500"/>
        <end position="673"/>
    </location>
</feature>
<dbReference type="AlphaFoldDB" id="A0A7M5VEH1"/>
<evidence type="ECO:0000256" key="4">
    <source>
        <dbReference type="ARBA" id="ARBA00022676"/>
    </source>
</evidence>
<reference evidence="16" key="1">
    <citation type="submission" date="2021-01" db="UniProtKB">
        <authorList>
            <consortium name="EnsemblMetazoa"/>
        </authorList>
    </citation>
    <scope>IDENTIFICATION</scope>
</reference>
<dbReference type="PANTHER" id="PTHR48438:SF1">
    <property type="entry name" value="ALPHA-(1,3)-FUCOSYLTRANSFERASE C-RELATED"/>
    <property type="match status" value="1"/>
</dbReference>
<dbReference type="GO" id="GO:0032580">
    <property type="term" value="C:Golgi cisterna membrane"/>
    <property type="evidence" value="ECO:0007669"/>
    <property type="project" value="UniProtKB-SubCell"/>
</dbReference>
<dbReference type="EC" id="2.4.1.-" evidence="12"/>
<evidence type="ECO:0000256" key="2">
    <source>
        <dbReference type="ARBA" id="ARBA00004922"/>
    </source>
</evidence>
<evidence type="ECO:0000256" key="13">
    <source>
        <dbReference type="SAM" id="MobiDB-lite"/>
    </source>
</evidence>
<dbReference type="RefSeq" id="XP_066935482.1">
    <property type="nucleotide sequence ID" value="XM_067079381.1"/>
</dbReference>
<evidence type="ECO:0000256" key="1">
    <source>
        <dbReference type="ARBA" id="ARBA00004323"/>
    </source>
</evidence>
<feature type="region of interest" description="Disordered" evidence="13">
    <location>
        <begin position="269"/>
        <end position="293"/>
    </location>
</feature>
<evidence type="ECO:0000256" key="7">
    <source>
        <dbReference type="ARBA" id="ARBA00022968"/>
    </source>
</evidence>
<proteinExistence type="inferred from homology"/>
<keyword evidence="11" id="KW-0325">Glycoprotein</keyword>
<keyword evidence="9 12" id="KW-0333">Golgi apparatus</keyword>
<keyword evidence="17" id="KW-1185">Reference proteome</keyword>
<dbReference type="EnsemblMetazoa" id="CLYHEMT010030.1">
    <property type="protein sequence ID" value="CLYHEMP010030.1"/>
    <property type="gene ID" value="CLYHEMG010030"/>
</dbReference>
<dbReference type="FunFam" id="3.40.50.11660:FF:000004">
    <property type="entry name" value="Glycoprotein 3-alpha-L-fucosyltransferase A"/>
    <property type="match status" value="1"/>
</dbReference>
<dbReference type="Proteomes" id="UP000594262">
    <property type="component" value="Unplaced"/>
</dbReference>
<organism evidence="16 17">
    <name type="scientific">Clytia hemisphaerica</name>
    <dbReference type="NCBI Taxonomy" id="252671"/>
    <lineage>
        <taxon>Eukaryota</taxon>
        <taxon>Metazoa</taxon>
        <taxon>Cnidaria</taxon>
        <taxon>Hydrozoa</taxon>
        <taxon>Hydroidolina</taxon>
        <taxon>Leptothecata</taxon>
        <taxon>Obeliida</taxon>
        <taxon>Clytiidae</taxon>
        <taxon>Clytia</taxon>
    </lineage>
</organism>
<comment type="similarity">
    <text evidence="3 12">Belongs to the glycosyltransferase 10 family.</text>
</comment>
<feature type="compositionally biased region" description="Polar residues" evidence="13">
    <location>
        <begin position="269"/>
        <end position="284"/>
    </location>
</feature>
<evidence type="ECO:0000313" key="16">
    <source>
        <dbReference type="EnsemblMetazoa" id="CLYHEMP010030.1"/>
    </source>
</evidence>
<dbReference type="GO" id="GO:0008417">
    <property type="term" value="F:fucosyltransferase activity"/>
    <property type="evidence" value="ECO:0007669"/>
    <property type="project" value="InterPro"/>
</dbReference>
<keyword evidence="5 12" id="KW-0808">Transferase</keyword>
<evidence type="ECO:0000256" key="8">
    <source>
        <dbReference type="ARBA" id="ARBA00022989"/>
    </source>
</evidence>
<feature type="transmembrane region" description="Helical" evidence="12">
    <location>
        <begin position="7"/>
        <end position="24"/>
    </location>
</feature>
<dbReference type="Pfam" id="PF00852">
    <property type="entry name" value="Glyco_transf_10"/>
    <property type="match status" value="1"/>
</dbReference>
<evidence type="ECO:0000313" key="17">
    <source>
        <dbReference type="Proteomes" id="UP000594262"/>
    </source>
</evidence>
<evidence type="ECO:0000256" key="3">
    <source>
        <dbReference type="ARBA" id="ARBA00008919"/>
    </source>
</evidence>
<evidence type="ECO:0000256" key="6">
    <source>
        <dbReference type="ARBA" id="ARBA00022692"/>
    </source>
</evidence>
<evidence type="ECO:0000256" key="5">
    <source>
        <dbReference type="ARBA" id="ARBA00022679"/>
    </source>
</evidence>
<evidence type="ECO:0000256" key="12">
    <source>
        <dbReference type="RuleBase" id="RU003832"/>
    </source>
</evidence>
<comment type="subcellular location">
    <subcellularLocation>
        <location evidence="1">Golgi apparatus membrane</location>
        <topology evidence="1">Single-pass type II membrane protein</topology>
    </subcellularLocation>
    <subcellularLocation>
        <location evidence="12">Golgi apparatus</location>
        <location evidence="12">Golgi stack membrane</location>
        <topology evidence="12">Single-pass type II membrane protein</topology>
    </subcellularLocation>
</comment>
<dbReference type="Gene3D" id="3.40.50.11660">
    <property type="entry name" value="Glycosyl transferase family 10, C-terminal domain"/>
    <property type="match status" value="1"/>
</dbReference>
<dbReference type="OrthoDB" id="427096at2759"/>
<sequence length="715" mass="85030">MRVKINYVGIGLLASLLFLVFYYYKGSGSRPKSTHNEILTLSTENERHPVLRTVKKTTALATTNDDQEESNRIKFTQLQYGLDGLEYSQEVQSRHFKEELQAIKESRSQILEKQESYNEIQKEFVDRQKILEETLKNLKKHFDDEHDERMREREYGQKKLHRLIRAEKEIKKQRQQQVKEQKKDDKEQKDANESEEDEAKRMIEEQLKRDAEEAEYQAEEERKEMEAERQQQREYEKEHQSHQQIQTEVVPSGIVVNNREDLNQMNQHGKMTTTRNSELKSGNRMQKKKPSSVDRVYQNNYPVTFDEVAMLHIHNATYSKNTHKEVREFYDRERVSKKKYGERVLDVKRDRDVLMALFPGPNEKRDRVTDQLRVRLNVKDTKIIYLKSSVNTQQKFDNDKCKVNKCTFTNDINLLPHVDAIYSELDTIPQPFDIQNKNQIKIRFQLESSDNYPTLTSDTAIFNWTATYRVDSVLNAPYERFVTKLSVTDLPTKPLENYAKGKKKMAAWFVSNCHAGSGRQDYIKDLQKYITVDVYGLCGRKCSKKDIKCFEQLNTDYKFYMAFENSHCKDYLTEKPYWNALFYKVVPVVFGAHRDDYKRQLPPNSYILAEDFESPKHLADYLIYLDHNDDLYNQYFLWKGTGKFINTKFLCRLCTMVHLAPHFPMWYSEVNDWWGPDKTCVQPERHKNLMYSSWGNKTRPSEFSEYVHYGYKRIY</sequence>